<comment type="caution">
    <text evidence="2">The sequence shown here is derived from an EMBL/GenBank/DDBJ whole genome shotgun (WGS) entry which is preliminary data.</text>
</comment>
<dbReference type="OrthoDB" id="3800763at2759"/>
<organism evidence="2 3">
    <name type="scientific">Massariosphaeria phaeospora</name>
    <dbReference type="NCBI Taxonomy" id="100035"/>
    <lineage>
        <taxon>Eukaryota</taxon>
        <taxon>Fungi</taxon>
        <taxon>Dikarya</taxon>
        <taxon>Ascomycota</taxon>
        <taxon>Pezizomycotina</taxon>
        <taxon>Dothideomycetes</taxon>
        <taxon>Pleosporomycetidae</taxon>
        <taxon>Pleosporales</taxon>
        <taxon>Pleosporales incertae sedis</taxon>
        <taxon>Massariosphaeria</taxon>
    </lineage>
</organism>
<gene>
    <name evidence="2" type="ORF">BDV95DRAFT_4827</name>
</gene>
<dbReference type="AlphaFoldDB" id="A0A7C8MKM6"/>
<name>A0A7C8MKM6_9PLEO</name>
<feature type="compositionally biased region" description="Basic and acidic residues" evidence="1">
    <location>
        <begin position="345"/>
        <end position="355"/>
    </location>
</feature>
<evidence type="ECO:0000313" key="2">
    <source>
        <dbReference type="EMBL" id="KAF2877863.1"/>
    </source>
</evidence>
<keyword evidence="3" id="KW-1185">Reference proteome</keyword>
<evidence type="ECO:0000313" key="3">
    <source>
        <dbReference type="Proteomes" id="UP000481861"/>
    </source>
</evidence>
<evidence type="ECO:0000256" key="1">
    <source>
        <dbReference type="SAM" id="MobiDB-lite"/>
    </source>
</evidence>
<dbReference type="EMBL" id="JAADJZ010000001">
    <property type="protein sequence ID" value="KAF2877863.1"/>
    <property type="molecule type" value="Genomic_DNA"/>
</dbReference>
<proteinExistence type="predicted"/>
<sequence length="355" mass="39115">MSDLSDDSLDDFVLRDIPPMGAALAVLEQELVYNEAKMQHEALIGNGDVRATRGQGDISRYYRDKFDRATNNLEEAHKRLFLTVCFAYKTVANVLYFLDLFHGHEHPWISAFKTITKAHGKDSNFSDTAIEGVTLETRCEPYFIVSTLPLAFPSEFFTALSTLGPYEALKSANLLRYPSALLLANSASVNALLSANLAHFSERTPLPESVLDPADQTTPATSGDKWSAFFNHLLGYRARGLLILPDGNELAMDDGTGYDEADYEMFCAAWRAQRQMAGLREKGQALRLMLQLGVQSGIRTSLSATDAPDVADADAAVATEADEDGGDSEMQLEPGARGGYQKRVRWNDEAAKERK</sequence>
<feature type="region of interest" description="Disordered" evidence="1">
    <location>
        <begin position="319"/>
        <end position="355"/>
    </location>
</feature>
<protein>
    <submittedName>
        <fullName evidence="2">Uncharacterized protein</fullName>
    </submittedName>
</protein>
<reference evidence="2 3" key="1">
    <citation type="submission" date="2020-01" db="EMBL/GenBank/DDBJ databases">
        <authorList>
            <consortium name="DOE Joint Genome Institute"/>
            <person name="Haridas S."/>
            <person name="Albert R."/>
            <person name="Binder M."/>
            <person name="Bloem J."/>
            <person name="Labutti K."/>
            <person name="Salamov A."/>
            <person name="Andreopoulos B."/>
            <person name="Baker S.E."/>
            <person name="Barry K."/>
            <person name="Bills G."/>
            <person name="Bluhm B.H."/>
            <person name="Cannon C."/>
            <person name="Castanera R."/>
            <person name="Culley D.E."/>
            <person name="Daum C."/>
            <person name="Ezra D."/>
            <person name="Gonzalez J.B."/>
            <person name="Henrissat B."/>
            <person name="Kuo A."/>
            <person name="Liang C."/>
            <person name="Lipzen A."/>
            <person name="Lutzoni F."/>
            <person name="Magnuson J."/>
            <person name="Mondo S."/>
            <person name="Nolan M."/>
            <person name="Ohm R."/>
            <person name="Pangilinan J."/>
            <person name="Park H.-J.H."/>
            <person name="Ramirez L."/>
            <person name="Alfaro M."/>
            <person name="Sun H."/>
            <person name="Tritt A."/>
            <person name="Yoshinaga Y."/>
            <person name="Zwiers L.-H.L."/>
            <person name="Turgeon B.G."/>
            <person name="Goodwin S.B."/>
            <person name="Spatafora J.W."/>
            <person name="Crous P.W."/>
            <person name="Grigoriev I.V."/>
        </authorList>
    </citation>
    <scope>NUCLEOTIDE SEQUENCE [LARGE SCALE GENOMIC DNA]</scope>
    <source>
        <strain evidence="2 3">CBS 611.86</strain>
    </source>
</reference>
<dbReference type="Proteomes" id="UP000481861">
    <property type="component" value="Unassembled WGS sequence"/>
</dbReference>
<accession>A0A7C8MKM6</accession>